<gene>
    <name evidence="1" type="ORF">E2C01_035157</name>
</gene>
<sequence length="161" mass="18035">MTSTCRMSTTCTTTASTAAWTSGSPRKGLICQNCTSVETRQAMTSSVIRRLAEKSQEIRRESMMKSTMYRRASVLGDNPRAVTSTVRGPSASTRWTGQTTRSTAKICVFWPSCSWTTKHYILTWSPSCSTSCVKWTSRVLTWWAASPRRRSPPMATTWRVS</sequence>
<dbReference type="AlphaFoldDB" id="A0A5B7F8L0"/>
<name>A0A5B7F8L0_PORTR</name>
<evidence type="ECO:0000313" key="2">
    <source>
        <dbReference type="Proteomes" id="UP000324222"/>
    </source>
</evidence>
<proteinExistence type="predicted"/>
<keyword evidence="2" id="KW-1185">Reference proteome</keyword>
<comment type="caution">
    <text evidence="1">The sequence shown here is derived from an EMBL/GenBank/DDBJ whole genome shotgun (WGS) entry which is preliminary data.</text>
</comment>
<accession>A0A5B7F8L0</accession>
<organism evidence="1 2">
    <name type="scientific">Portunus trituberculatus</name>
    <name type="common">Swimming crab</name>
    <name type="synonym">Neptunus trituberculatus</name>
    <dbReference type="NCBI Taxonomy" id="210409"/>
    <lineage>
        <taxon>Eukaryota</taxon>
        <taxon>Metazoa</taxon>
        <taxon>Ecdysozoa</taxon>
        <taxon>Arthropoda</taxon>
        <taxon>Crustacea</taxon>
        <taxon>Multicrustacea</taxon>
        <taxon>Malacostraca</taxon>
        <taxon>Eumalacostraca</taxon>
        <taxon>Eucarida</taxon>
        <taxon>Decapoda</taxon>
        <taxon>Pleocyemata</taxon>
        <taxon>Brachyura</taxon>
        <taxon>Eubrachyura</taxon>
        <taxon>Portunoidea</taxon>
        <taxon>Portunidae</taxon>
        <taxon>Portuninae</taxon>
        <taxon>Portunus</taxon>
    </lineage>
</organism>
<reference evidence="1 2" key="1">
    <citation type="submission" date="2019-05" db="EMBL/GenBank/DDBJ databases">
        <title>Another draft genome of Portunus trituberculatus and its Hox gene families provides insights of decapod evolution.</title>
        <authorList>
            <person name="Jeong J.-H."/>
            <person name="Song I."/>
            <person name="Kim S."/>
            <person name="Choi T."/>
            <person name="Kim D."/>
            <person name="Ryu S."/>
            <person name="Kim W."/>
        </authorList>
    </citation>
    <scope>NUCLEOTIDE SEQUENCE [LARGE SCALE GENOMIC DNA]</scope>
    <source>
        <tissue evidence="1">Muscle</tissue>
    </source>
</reference>
<protein>
    <submittedName>
        <fullName evidence="1">Uncharacterized protein</fullName>
    </submittedName>
</protein>
<evidence type="ECO:0000313" key="1">
    <source>
        <dbReference type="EMBL" id="MPC41559.1"/>
    </source>
</evidence>
<dbReference type="EMBL" id="VSRR010005105">
    <property type="protein sequence ID" value="MPC41559.1"/>
    <property type="molecule type" value="Genomic_DNA"/>
</dbReference>
<dbReference type="Proteomes" id="UP000324222">
    <property type="component" value="Unassembled WGS sequence"/>
</dbReference>